<organism evidence="1 2">
    <name type="scientific">Modicella reniformis</name>
    <dbReference type="NCBI Taxonomy" id="1440133"/>
    <lineage>
        <taxon>Eukaryota</taxon>
        <taxon>Fungi</taxon>
        <taxon>Fungi incertae sedis</taxon>
        <taxon>Mucoromycota</taxon>
        <taxon>Mortierellomycotina</taxon>
        <taxon>Mortierellomycetes</taxon>
        <taxon>Mortierellales</taxon>
        <taxon>Mortierellaceae</taxon>
        <taxon>Modicella</taxon>
    </lineage>
</organism>
<sequence length="82" mass="9100">MSVQNIVDKEHNKLLVAGVFKGSKFIKSGMNLLAPEDDNLSETSQSPPPLTAGIILHMERSSYTFYALRASNLKSRRSVAHR</sequence>
<dbReference type="EMBL" id="JAAAHW010009523">
    <property type="protein sequence ID" value="KAF9939521.1"/>
    <property type="molecule type" value="Genomic_DNA"/>
</dbReference>
<proteinExistence type="predicted"/>
<evidence type="ECO:0000313" key="1">
    <source>
        <dbReference type="EMBL" id="KAF9939521.1"/>
    </source>
</evidence>
<evidence type="ECO:0000313" key="2">
    <source>
        <dbReference type="Proteomes" id="UP000749646"/>
    </source>
</evidence>
<dbReference type="OrthoDB" id="2446340at2759"/>
<accession>A0A9P6IMX1</accession>
<gene>
    <name evidence="1" type="ORF">BGZ65_010232</name>
</gene>
<name>A0A9P6IMX1_9FUNG</name>
<reference evidence="1" key="1">
    <citation type="journal article" date="2020" name="Fungal Divers.">
        <title>Resolving the Mortierellaceae phylogeny through synthesis of multi-gene phylogenetics and phylogenomics.</title>
        <authorList>
            <person name="Vandepol N."/>
            <person name="Liber J."/>
            <person name="Desiro A."/>
            <person name="Na H."/>
            <person name="Kennedy M."/>
            <person name="Barry K."/>
            <person name="Grigoriev I.V."/>
            <person name="Miller A.N."/>
            <person name="O'Donnell K."/>
            <person name="Stajich J.E."/>
            <person name="Bonito G."/>
        </authorList>
    </citation>
    <scope>NUCLEOTIDE SEQUENCE</scope>
    <source>
        <strain evidence="1">MES-2147</strain>
    </source>
</reference>
<protein>
    <submittedName>
        <fullName evidence="1">Uncharacterized protein</fullName>
    </submittedName>
</protein>
<dbReference type="Proteomes" id="UP000749646">
    <property type="component" value="Unassembled WGS sequence"/>
</dbReference>
<keyword evidence="2" id="KW-1185">Reference proteome</keyword>
<comment type="caution">
    <text evidence="1">The sequence shown here is derived from an EMBL/GenBank/DDBJ whole genome shotgun (WGS) entry which is preliminary data.</text>
</comment>
<dbReference type="AlphaFoldDB" id="A0A9P6IMX1"/>